<sequence>MATRQWNPSTDVPSLNGKVAVVTGGSSGIGLETVRFLARKGAKVYLTTRSEARARQAKDKLTKYPEIDARNIKYLVMDLHDPLGITHAAEELKRKETKLHILVNNAAASTSSIMLVDGKYEQHMAANHMGPFILINRLLPLLKVAARDVDADVRIVNLSSTASISMLPASFKFNFDSPTCFKNPVLSYPWQWRYIGRFMFGFGMIRYAVSKTAVALLTQELQGRLEAQNLPITCIAVHPGEVLTEGVLAINNVLVRAIARASFLTAEQGAVNSLFAATATEVKKDALKYKGRFIVPVGKLEEPNPVGRDDRQVKGLWENTVAECDEKLPCCFNCARRGMTCSLTPSQPSPQNTEPVGRVEIENTETNPSPDALSVAGLWSAPMPGASLDFQDHGLELMHHYSTITANTLALRLDMQHIWRMVLPEMSYDAPFLSHSLLSIAALHKAHLLPARRDKYLDLAAYHQTRGMEGFRSIFHNIDERNWHPAFCFSSTIIIYAFSPAGRTEDAMADMLQIFVLIRGVRSSLVGAGRNLTETPFSALANGIGQNDEVSYDFDPPLDHSALPLDTFQALRRLLAFYRTNLSDCNREDYEFASLQLRRSAILIAHAGTQADISMVMFFPYVISASVMSDIQANDPCALVLLSYFSVLLSLVEQQFWYIQGWSTRLIEAIDLQLDGNTKFSRVAKWPKAIMSRLYNR</sequence>
<dbReference type="CDD" id="cd00067">
    <property type="entry name" value="GAL4"/>
    <property type="match status" value="1"/>
</dbReference>
<dbReference type="SUPFAM" id="SSF51735">
    <property type="entry name" value="NAD(P)-binding Rossmann-fold domains"/>
    <property type="match status" value="1"/>
</dbReference>
<evidence type="ECO:0000313" key="5">
    <source>
        <dbReference type="EMBL" id="KAF5237568.1"/>
    </source>
</evidence>
<dbReference type="Proteomes" id="UP000573603">
    <property type="component" value="Unassembled WGS sequence"/>
</dbReference>
<dbReference type="InterPro" id="IPR036291">
    <property type="entry name" value="NAD(P)-bd_dom_sf"/>
</dbReference>
<dbReference type="GO" id="GO:0000981">
    <property type="term" value="F:DNA-binding transcription factor activity, RNA polymerase II-specific"/>
    <property type="evidence" value="ECO:0007669"/>
    <property type="project" value="InterPro"/>
</dbReference>
<organism evidence="5 6">
    <name type="scientific">Fusarium anthophilum</name>
    <dbReference type="NCBI Taxonomy" id="48485"/>
    <lineage>
        <taxon>Eukaryota</taxon>
        <taxon>Fungi</taxon>
        <taxon>Dikarya</taxon>
        <taxon>Ascomycota</taxon>
        <taxon>Pezizomycotina</taxon>
        <taxon>Sordariomycetes</taxon>
        <taxon>Hypocreomycetidae</taxon>
        <taxon>Hypocreales</taxon>
        <taxon>Nectriaceae</taxon>
        <taxon>Fusarium</taxon>
        <taxon>Fusarium fujikuroi species complex</taxon>
    </lineage>
</organism>
<dbReference type="InterPro" id="IPR002347">
    <property type="entry name" value="SDR_fam"/>
</dbReference>
<dbReference type="GO" id="GO:0008270">
    <property type="term" value="F:zinc ion binding"/>
    <property type="evidence" value="ECO:0007669"/>
    <property type="project" value="InterPro"/>
</dbReference>
<dbReference type="InterPro" id="IPR001138">
    <property type="entry name" value="Zn2Cys6_DnaBD"/>
</dbReference>
<evidence type="ECO:0000256" key="3">
    <source>
        <dbReference type="ARBA" id="ARBA00023002"/>
    </source>
</evidence>
<evidence type="ECO:0000256" key="2">
    <source>
        <dbReference type="ARBA" id="ARBA00022857"/>
    </source>
</evidence>
<dbReference type="GO" id="GO:0016491">
    <property type="term" value="F:oxidoreductase activity"/>
    <property type="evidence" value="ECO:0007669"/>
    <property type="project" value="UniProtKB-KW"/>
</dbReference>
<keyword evidence="3" id="KW-0560">Oxidoreductase</keyword>
<evidence type="ECO:0000256" key="4">
    <source>
        <dbReference type="ARBA" id="ARBA00023242"/>
    </source>
</evidence>
<dbReference type="Pfam" id="PF00106">
    <property type="entry name" value="adh_short"/>
    <property type="match status" value="1"/>
</dbReference>
<dbReference type="PANTHER" id="PTHR24320:SF282">
    <property type="entry name" value="WW DOMAIN-CONTAINING OXIDOREDUCTASE"/>
    <property type="match status" value="1"/>
</dbReference>
<comment type="similarity">
    <text evidence="1">Belongs to the short-chain dehydrogenases/reductases (SDR) family.</text>
</comment>
<dbReference type="PANTHER" id="PTHR24320">
    <property type="entry name" value="RETINOL DEHYDROGENASE"/>
    <property type="match status" value="1"/>
</dbReference>
<dbReference type="PRINTS" id="PR00081">
    <property type="entry name" value="GDHRDH"/>
</dbReference>
<protein>
    <submittedName>
        <fullName evidence="5">Uncharacterized protein</fullName>
    </submittedName>
</protein>
<name>A0A8H4YZN8_9HYPO</name>
<dbReference type="Gene3D" id="3.40.50.720">
    <property type="entry name" value="NAD(P)-binding Rossmann-like Domain"/>
    <property type="match status" value="1"/>
</dbReference>
<evidence type="ECO:0000256" key="1">
    <source>
        <dbReference type="ARBA" id="ARBA00006484"/>
    </source>
</evidence>
<keyword evidence="2" id="KW-0521">NADP</keyword>
<keyword evidence="4" id="KW-0539">Nucleus</keyword>
<comment type="caution">
    <text evidence="5">The sequence shown here is derived from an EMBL/GenBank/DDBJ whole genome shotgun (WGS) entry which is preliminary data.</text>
</comment>
<dbReference type="AlphaFoldDB" id="A0A8H4YZN8"/>
<gene>
    <name evidence="5" type="ORF">FANTH_10759</name>
</gene>
<keyword evidence="6" id="KW-1185">Reference proteome</keyword>
<accession>A0A8H4YZN8</accession>
<reference evidence="5 6" key="1">
    <citation type="journal article" date="2020" name="BMC Genomics">
        <title>Correction to: Identification and distribution of gene clusters required for synthesis of sphingolipid metabolism inhibitors in diverse species of the filamentous fungus Fusarium.</title>
        <authorList>
            <person name="Kim H.S."/>
            <person name="Lohmar J.M."/>
            <person name="Busman M."/>
            <person name="Brown D.W."/>
            <person name="Naumann T.A."/>
            <person name="Divon H.H."/>
            <person name="Lysoe E."/>
            <person name="Uhlig S."/>
            <person name="Proctor R.H."/>
        </authorList>
    </citation>
    <scope>NUCLEOTIDE SEQUENCE [LARGE SCALE GENOMIC DNA]</scope>
    <source>
        <strain evidence="5 6">NRRL 25214</strain>
    </source>
</reference>
<evidence type="ECO:0000313" key="6">
    <source>
        <dbReference type="Proteomes" id="UP000573603"/>
    </source>
</evidence>
<dbReference type="EMBL" id="JABEVY010000303">
    <property type="protein sequence ID" value="KAF5237568.1"/>
    <property type="molecule type" value="Genomic_DNA"/>
</dbReference>
<proteinExistence type="inferred from homology"/>